<accession>A0ABY7W0P9</accession>
<dbReference type="Pfam" id="PF01074">
    <property type="entry name" value="Glyco_hydro_38N"/>
    <property type="match status" value="1"/>
</dbReference>
<dbReference type="InterPro" id="IPR041147">
    <property type="entry name" value="GH38_C"/>
</dbReference>
<dbReference type="Gene3D" id="2.70.98.30">
    <property type="entry name" value="Golgi alpha-mannosidase II, domain 4"/>
    <property type="match status" value="1"/>
</dbReference>
<dbReference type="CDD" id="cd10789">
    <property type="entry name" value="GH38N_AMII_ER_cytosolic"/>
    <property type="match status" value="1"/>
</dbReference>
<keyword evidence="4" id="KW-0326">Glycosidase</keyword>
<evidence type="ECO:0000313" key="6">
    <source>
        <dbReference type="EMBL" id="WDF02121.1"/>
    </source>
</evidence>
<dbReference type="InterPro" id="IPR028995">
    <property type="entry name" value="Glyco_hydro_57/38_cen_sf"/>
</dbReference>
<protein>
    <submittedName>
        <fullName evidence="6">Alpha-mannosidase</fullName>
    </submittedName>
</protein>
<dbReference type="Gene3D" id="3.20.110.10">
    <property type="entry name" value="Glycoside hydrolase 38, N terminal domain"/>
    <property type="match status" value="1"/>
</dbReference>
<evidence type="ECO:0000256" key="3">
    <source>
        <dbReference type="ARBA" id="ARBA00022801"/>
    </source>
</evidence>
<sequence length="1044" mass="120605">MQRLRRCLNQMQEWINHDRIDIKEWVGKRSYYKNPGEYEQMDEEPYAIQVGDRLIESGETLIIEKELLVPEVFIDAEIDFVFNVGQHGVKTNHEGLVYLDGVPYHGIDRNRHEFPLPKRANGQPSYRIKIELFNPTAQVIDPLNRQNEPAEYAPAPLYLLESAFVRKNKGLEKLYYTMKVYLEAAMLLPESDLNRIKIVNELTLVKKWLMNTEVATLMKESALVNEKEAALSHALTEIDVKNRGSLHMVGQSHIDLAWLWPMKEAVRKTSRTFSTMSTLLDRYDHFRYAQSQPQAYAFVKAHYPELYKRVKQHIRSGRWEVVGGMWVEPDLNIPSGESLVRQLLYGMTFYKEEFGKQPRIEWLPDTFGYCASLPQLLKKAGLDYFMTTKMNWNDTNPFPYDLFNWVGIDGTSILSYINHGVNEHTHPKEIAEHWGSYKQKAVQPEQMLLYGHGDGGGGVTKEMLEYVERSASLPGLPATSYSTAHQFFDRVVDANPVLPTWVGDLYLELHRGTYTTHAQVKRWNRKAEVLYRDAEIWSSLLNFQTSKWEVTSLDAGWKLLLFNQFHDIIPGTSIPEVYERAEADYKELMCIGKDVKQLALQSLAQEIETERMGQPLVVFNSLSWERSEVVKLVGKEELLKLDVVDENDQSLKSDCFIEEDGQVTRLIYVPAIPQMGYRTIWLRPEKQKMKAIQEQPFIWKWETDFYQIEWNTNGEMTRLYDKKACREVLKQGECGNQFQLFHDQPTYWDAWDIDPLFAEQEAYRPELLSVDVVLKGKTMDRIRFKWNISNSFIEQDLVLYHHSGRLDFETKVSWHENHKLLKVAFPVHVQTSKATFEIPFGVVERATHSNTSWEKAQFEVCGHRFADVSEGNYGVSLLNDCKYGYDVKGSQLRLSLLRAPKWPDPNADQGNHLFTYSLLPHQGTWNSANVVRSGYELNHSVTSIQVDAHKGTLPARHSFIELNATHAILDTVKRSEKDEGVTMRFYESSGGQEAMEVKLSQTAFQQATETNLLETPLAPLSMEAGVLRTTIKPFEVKTITFSNK</sequence>
<dbReference type="SUPFAM" id="SSF88713">
    <property type="entry name" value="Glycoside hydrolase/deacetylase"/>
    <property type="match status" value="1"/>
</dbReference>
<gene>
    <name evidence="6" type="ORF">PQ477_11355</name>
</gene>
<dbReference type="SMART" id="SM00872">
    <property type="entry name" value="Alpha-mann_mid"/>
    <property type="match status" value="1"/>
</dbReference>
<dbReference type="Pfam" id="PF17677">
    <property type="entry name" value="Glyco_hydro38C2"/>
    <property type="match status" value="1"/>
</dbReference>
<evidence type="ECO:0000256" key="2">
    <source>
        <dbReference type="ARBA" id="ARBA00022723"/>
    </source>
</evidence>
<evidence type="ECO:0000313" key="7">
    <source>
        <dbReference type="Proteomes" id="UP001215143"/>
    </source>
</evidence>
<dbReference type="InterPro" id="IPR011013">
    <property type="entry name" value="Gal_mutarotase_sf_dom"/>
</dbReference>
<keyword evidence="7" id="KW-1185">Reference proteome</keyword>
<dbReference type="Pfam" id="PF07748">
    <property type="entry name" value="Glyco_hydro_38C"/>
    <property type="match status" value="1"/>
</dbReference>
<reference evidence="6 7" key="1">
    <citation type="submission" date="2023-02" db="EMBL/GenBank/DDBJ databases">
        <authorList>
            <person name="Liu G."/>
        </authorList>
    </citation>
    <scope>NUCLEOTIDE SEQUENCE [LARGE SCALE GENOMIC DNA]</scope>
    <source>
        <strain evidence="6 7">DSM 23008</strain>
    </source>
</reference>
<dbReference type="Pfam" id="PF09261">
    <property type="entry name" value="Alpha-mann_mid"/>
    <property type="match status" value="1"/>
</dbReference>
<dbReference type="InterPro" id="IPR000602">
    <property type="entry name" value="Glyco_hydro_38_N"/>
</dbReference>
<dbReference type="Proteomes" id="UP001215143">
    <property type="component" value="Chromosome"/>
</dbReference>
<keyword evidence="2" id="KW-0479">Metal-binding</keyword>
<dbReference type="InterPro" id="IPR011682">
    <property type="entry name" value="Glyco_hydro_38_C"/>
</dbReference>
<dbReference type="Gene3D" id="1.20.1270.50">
    <property type="entry name" value="Glycoside hydrolase family 38, central domain"/>
    <property type="match status" value="1"/>
</dbReference>
<evidence type="ECO:0000259" key="5">
    <source>
        <dbReference type="SMART" id="SM00872"/>
    </source>
</evidence>
<dbReference type="InterPro" id="IPR011330">
    <property type="entry name" value="Glyco_hydro/deAcase_b/a-brl"/>
</dbReference>
<organism evidence="6 7">
    <name type="scientific">Shouchella hunanensis</name>
    <dbReference type="NCBI Taxonomy" id="766894"/>
    <lineage>
        <taxon>Bacteria</taxon>
        <taxon>Bacillati</taxon>
        <taxon>Bacillota</taxon>
        <taxon>Bacilli</taxon>
        <taxon>Bacillales</taxon>
        <taxon>Bacillaceae</taxon>
        <taxon>Shouchella</taxon>
    </lineage>
</organism>
<dbReference type="InterPro" id="IPR037094">
    <property type="entry name" value="Glyco_hydro_38_cen_sf"/>
</dbReference>
<proteinExistence type="inferred from homology"/>
<evidence type="ECO:0000256" key="4">
    <source>
        <dbReference type="ARBA" id="ARBA00023295"/>
    </source>
</evidence>
<dbReference type="SUPFAM" id="SSF88688">
    <property type="entry name" value="Families 57/38 glycoside transferase middle domain"/>
    <property type="match status" value="1"/>
</dbReference>
<name>A0ABY7W0P9_9BACI</name>
<dbReference type="InterPro" id="IPR027291">
    <property type="entry name" value="Glyco_hydro_38_N_sf"/>
</dbReference>
<dbReference type="PANTHER" id="PTHR46017">
    <property type="entry name" value="ALPHA-MANNOSIDASE 2C1"/>
    <property type="match status" value="1"/>
</dbReference>
<comment type="similarity">
    <text evidence="1">Belongs to the glycosyl hydrolase 38 family.</text>
</comment>
<keyword evidence="3" id="KW-0378">Hydrolase</keyword>
<evidence type="ECO:0000256" key="1">
    <source>
        <dbReference type="ARBA" id="ARBA00009792"/>
    </source>
</evidence>
<feature type="domain" description="Glycoside hydrolase family 38 central" evidence="5">
    <location>
        <begin position="508"/>
        <end position="585"/>
    </location>
</feature>
<dbReference type="Gene3D" id="2.60.40.2220">
    <property type="match status" value="1"/>
</dbReference>
<dbReference type="InterPro" id="IPR015341">
    <property type="entry name" value="Glyco_hydro_38_cen"/>
</dbReference>
<dbReference type="PANTHER" id="PTHR46017:SF1">
    <property type="entry name" value="ALPHA-MANNOSIDASE 2C1"/>
    <property type="match status" value="1"/>
</dbReference>
<dbReference type="SUPFAM" id="SSF74650">
    <property type="entry name" value="Galactose mutarotase-like"/>
    <property type="match status" value="1"/>
</dbReference>
<dbReference type="EMBL" id="CP117834">
    <property type="protein sequence ID" value="WDF02121.1"/>
    <property type="molecule type" value="Genomic_DNA"/>
</dbReference>